<keyword evidence="3" id="KW-1185">Reference proteome</keyword>
<feature type="compositionally biased region" description="Low complexity" evidence="1">
    <location>
        <begin position="121"/>
        <end position="153"/>
    </location>
</feature>
<dbReference type="RefSeq" id="XP_062654993.1">
    <property type="nucleotide sequence ID" value="XM_062799922.1"/>
</dbReference>
<accession>A0AAE0H7Y0</accession>
<gene>
    <name evidence="2" type="ORF">B0H64DRAFT_246612</name>
</gene>
<dbReference type="GeneID" id="87836870"/>
<evidence type="ECO:0000256" key="1">
    <source>
        <dbReference type="SAM" id="MobiDB-lite"/>
    </source>
</evidence>
<proteinExistence type="predicted"/>
<evidence type="ECO:0000313" key="3">
    <source>
        <dbReference type="Proteomes" id="UP001278766"/>
    </source>
</evidence>
<organism evidence="2 3">
    <name type="scientific">Chaetomium fimeti</name>
    <dbReference type="NCBI Taxonomy" id="1854472"/>
    <lineage>
        <taxon>Eukaryota</taxon>
        <taxon>Fungi</taxon>
        <taxon>Dikarya</taxon>
        <taxon>Ascomycota</taxon>
        <taxon>Pezizomycotina</taxon>
        <taxon>Sordariomycetes</taxon>
        <taxon>Sordariomycetidae</taxon>
        <taxon>Sordariales</taxon>
        <taxon>Chaetomiaceae</taxon>
        <taxon>Chaetomium</taxon>
    </lineage>
</organism>
<reference evidence="2" key="1">
    <citation type="journal article" date="2023" name="Mol. Phylogenet. Evol.">
        <title>Genome-scale phylogeny and comparative genomics of the fungal order Sordariales.</title>
        <authorList>
            <person name="Hensen N."/>
            <person name="Bonometti L."/>
            <person name="Westerberg I."/>
            <person name="Brannstrom I.O."/>
            <person name="Guillou S."/>
            <person name="Cros-Aarteil S."/>
            <person name="Calhoun S."/>
            <person name="Haridas S."/>
            <person name="Kuo A."/>
            <person name="Mondo S."/>
            <person name="Pangilinan J."/>
            <person name="Riley R."/>
            <person name="LaButti K."/>
            <person name="Andreopoulos B."/>
            <person name="Lipzen A."/>
            <person name="Chen C."/>
            <person name="Yan M."/>
            <person name="Daum C."/>
            <person name="Ng V."/>
            <person name="Clum A."/>
            <person name="Steindorff A."/>
            <person name="Ohm R.A."/>
            <person name="Martin F."/>
            <person name="Silar P."/>
            <person name="Natvig D.O."/>
            <person name="Lalanne C."/>
            <person name="Gautier V."/>
            <person name="Ament-Velasquez S.L."/>
            <person name="Kruys A."/>
            <person name="Hutchinson M.I."/>
            <person name="Powell A.J."/>
            <person name="Barry K."/>
            <person name="Miller A.N."/>
            <person name="Grigoriev I.V."/>
            <person name="Debuchy R."/>
            <person name="Gladieux P."/>
            <person name="Hiltunen Thoren M."/>
            <person name="Johannesson H."/>
        </authorList>
    </citation>
    <scope>NUCLEOTIDE SEQUENCE</scope>
    <source>
        <strain evidence="2">CBS 168.71</strain>
    </source>
</reference>
<sequence length="322" mass="35979">MLARHHSWATTTSKHFNMHSDSTIRVAMVAGLRTSLVLFRGLHALPAHDLAQAGLLEPQPPKASRPAPANSKMGNCFSQEEKHRPQQNGYAPVPAPAINNGGHSQHPGYKIDPREQREQRQQQYPQSQPQYPQPQQHQQPRPYQRAQQYPQHPIASTSATNARPTGRRRASQQPQSKPSNKKILNEYRIQVTCSDCTERSQDCLITNDLNMNKIDLRRRFAYRDPANAGDAQLWTVSIDFCSNEAKYSTKRANAERVIERFCGGSDRAYDDVGMGSTYGAMGLRSHGWGASRAKAAPYTGPFEVDALLDALDEAKVTYTSDV</sequence>
<name>A0AAE0H7Y0_9PEZI</name>
<reference evidence="2" key="2">
    <citation type="submission" date="2023-06" db="EMBL/GenBank/DDBJ databases">
        <authorList>
            <consortium name="Lawrence Berkeley National Laboratory"/>
            <person name="Haridas S."/>
            <person name="Hensen N."/>
            <person name="Bonometti L."/>
            <person name="Westerberg I."/>
            <person name="Brannstrom I.O."/>
            <person name="Guillou S."/>
            <person name="Cros-Aarteil S."/>
            <person name="Calhoun S."/>
            <person name="Kuo A."/>
            <person name="Mondo S."/>
            <person name="Pangilinan J."/>
            <person name="Riley R."/>
            <person name="Labutti K."/>
            <person name="Andreopoulos B."/>
            <person name="Lipzen A."/>
            <person name="Chen C."/>
            <person name="Yanf M."/>
            <person name="Daum C."/>
            <person name="Ng V."/>
            <person name="Clum A."/>
            <person name="Steindorff A."/>
            <person name="Ohm R."/>
            <person name="Martin F."/>
            <person name="Silar P."/>
            <person name="Natvig D."/>
            <person name="Lalanne C."/>
            <person name="Gautier V."/>
            <person name="Ament-Velasquez S.L."/>
            <person name="Kruys A."/>
            <person name="Hutchinson M.I."/>
            <person name="Powell A.J."/>
            <person name="Barry K."/>
            <person name="Miller A.N."/>
            <person name="Grigoriev I.V."/>
            <person name="Debuchy R."/>
            <person name="Gladieux P."/>
            <person name="Thoren M.H."/>
            <person name="Johannesson H."/>
        </authorList>
    </citation>
    <scope>NUCLEOTIDE SEQUENCE</scope>
    <source>
        <strain evidence="2">CBS 168.71</strain>
    </source>
</reference>
<dbReference type="AlphaFoldDB" id="A0AAE0H7Y0"/>
<feature type="compositionally biased region" description="Polar residues" evidence="1">
    <location>
        <begin position="154"/>
        <end position="163"/>
    </location>
</feature>
<dbReference type="Proteomes" id="UP001278766">
    <property type="component" value="Unassembled WGS sequence"/>
</dbReference>
<evidence type="ECO:0000313" key="2">
    <source>
        <dbReference type="EMBL" id="KAK3291479.1"/>
    </source>
</evidence>
<feature type="region of interest" description="Disordered" evidence="1">
    <location>
        <begin position="57"/>
        <end position="183"/>
    </location>
</feature>
<dbReference type="EMBL" id="JAUEPN010000009">
    <property type="protein sequence ID" value="KAK3291479.1"/>
    <property type="molecule type" value="Genomic_DNA"/>
</dbReference>
<comment type="caution">
    <text evidence="2">The sequence shown here is derived from an EMBL/GenBank/DDBJ whole genome shotgun (WGS) entry which is preliminary data.</text>
</comment>
<feature type="compositionally biased region" description="Basic and acidic residues" evidence="1">
    <location>
        <begin position="109"/>
        <end position="120"/>
    </location>
</feature>
<protein>
    <submittedName>
        <fullName evidence="2">Uncharacterized protein</fullName>
    </submittedName>
</protein>